<accession>A0A1S8A9A6</accession>
<dbReference type="AlphaFoldDB" id="A0A1S8A9A6"/>
<protein>
    <submittedName>
        <fullName evidence="2">Uncharacterized protein</fullName>
    </submittedName>
</protein>
<feature type="region of interest" description="Disordered" evidence="1">
    <location>
        <begin position="129"/>
        <end position="169"/>
    </location>
</feature>
<evidence type="ECO:0000256" key="1">
    <source>
        <dbReference type="SAM" id="MobiDB-lite"/>
    </source>
</evidence>
<dbReference type="Proteomes" id="UP000054516">
    <property type="component" value="Unassembled WGS sequence"/>
</dbReference>
<evidence type="ECO:0000313" key="3">
    <source>
        <dbReference type="Proteomes" id="UP000054516"/>
    </source>
</evidence>
<proteinExistence type="predicted"/>
<dbReference type="EMBL" id="DF977485">
    <property type="protein sequence ID" value="GAW26647.1"/>
    <property type="molecule type" value="Genomic_DNA"/>
</dbReference>
<keyword evidence="3" id="KW-1185">Reference proteome</keyword>
<evidence type="ECO:0000313" key="2">
    <source>
        <dbReference type="EMBL" id="GAW26647.1"/>
    </source>
</evidence>
<organism evidence="2">
    <name type="scientific">Rosellinia necatrix</name>
    <name type="common">White root-rot fungus</name>
    <dbReference type="NCBI Taxonomy" id="77044"/>
    <lineage>
        <taxon>Eukaryota</taxon>
        <taxon>Fungi</taxon>
        <taxon>Dikarya</taxon>
        <taxon>Ascomycota</taxon>
        <taxon>Pezizomycotina</taxon>
        <taxon>Sordariomycetes</taxon>
        <taxon>Xylariomycetidae</taxon>
        <taxon>Xylariales</taxon>
        <taxon>Xylariaceae</taxon>
        <taxon>Rosellinia</taxon>
    </lineage>
</organism>
<name>A0A1S8A9A6_ROSNE</name>
<reference evidence="2" key="1">
    <citation type="submission" date="2016-03" db="EMBL/GenBank/DDBJ databases">
        <title>Draft genome sequence of Rosellinia necatrix.</title>
        <authorList>
            <person name="Kanematsu S."/>
        </authorList>
    </citation>
    <scope>NUCLEOTIDE SEQUENCE [LARGE SCALE GENOMIC DNA]</scope>
    <source>
        <strain evidence="2">W97</strain>
    </source>
</reference>
<sequence>MGHVRDAFRALLGPLRSRTEGYGSSSTVEQGFTPSIEAWLKQVAPPAETSAFMASLGEYNVAPWEYTVYEHWMRLLQPSNPEEKSYWGPPEANPDAFMHRPLDREYFSPDHIGRVELGDTSVMAELADTSAKAPADTRPIYPATEDQTTNHMDPMNFDESFYGPYPTKN</sequence>
<gene>
    <name evidence="2" type="ORF">SAMD00023353_4001220</name>
</gene>